<accession>A0A852U448</accession>
<dbReference type="SUPFAM" id="SSF55874">
    <property type="entry name" value="ATPase domain of HSP90 chaperone/DNA topoisomerase II/histidine kinase"/>
    <property type="match status" value="1"/>
</dbReference>
<dbReference type="GO" id="GO:0004674">
    <property type="term" value="F:protein serine/threonine kinase activity"/>
    <property type="evidence" value="ECO:0007669"/>
    <property type="project" value="UniProtKB-KW"/>
</dbReference>
<evidence type="ECO:0000313" key="4">
    <source>
        <dbReference type="Proteomes" id="UP000589036"/>
    </source>
</evidence>
<dbReference type="EMBL" id="JACCCC010000001">
    <property type="protein sequence ID" value="NYE50275.1"/>
    <property type="molecule type" value="Genomic_DNA"/>
</dbReference>
<dbReference type="PANTHER" id="PTHR35526">
    <property type="entry name" value="ANTI-SIGMA-F FACTOR RSBW-RELATED"/>
    <property type="match status" value="1"/>
</dbReference>
<dbReference type="Gene3D" id="3.30.565.10">
    <property type="entry name" value="Histidine kinase-like ATPase, C-terminal domain"/>
    <property type="match status" value="1"/>
</dbReference>
<reference evidence="3 4" key="1">
    <citation type="submission" date="2020-07" db="EMBL/GenBank/DDBJ databases">
        <title>Sequencing the genomes of 1000 actinobacteria strains.</title>
        <authorList>
            <person name="Klenk H.-P."/>
        </authorList>
    </citation>
    <scope>NUCLEOTIDE SEQUENCE [LARGE SCALE GENOMIC DNA]</scope>
    <source>
        <strain evidence="3 4">CXB654</strain>
    </source>
</reference>
<dbReference type="RefSeq" id="WP_179645781.1">
    <property type="nucleotide sequence ID" value="NZ_BAAAYY010000014.1"/>
</dbReference>
<comment type="caution">
    <text evidence="3">The sequence shown here is derived from an EMBL/GenBank/DDBJ whole genome shotgun (WGS) entry which is preliminary data.</text>
</comment>
<dbReference type="InterPro" id="IPR036890">
    <property type="entry name" value="HATPase_C_sf"/>
</dbReference>
<dbReference type="InterPro" id="IPR003594">
    <property type="entry name" value="HATPase_dom"/>
</dbReference>
<dbReference type="Proteomes" id="UP000589036">
    <property type="component" value="Unassembled WGS sequence"/>
</dbReference>
<protein>
    <submittedName>
        <fullName evidence="3">Anti-sigma regulatory factor (Ser/Thr protein kinase)</fullName>
    </submittedName>
</protein>
<keyword evidence="1" id="KW-0418">Kinase</keyword>
<dbReference type="PANTHER" id="PTHR35526:SF3">
    <property type="entry name" value="ANTI-SIGMA-F FACTOR RSBW"/>
    <property type="match status" value="1"/>
</dbReference>
<dbReference type="CDD" id="cd16936">
    <property type="entry name" value="HATPase_RsbW-like"/>
    <property type="match status" value="1"/>
</dbReference>
<sequence>MPTPTNSSPHPPINAACHWFPGHPTSVRDVRRFITNRLEDCPRKDDAALLASELATNAIEHSLSGNWTTGFLVSIEHTTSEGVRVAVQDAGSWESSPAMTEPSPGAEHGRGLYLVEVIADRWSAAKGRPGDQTVWFELDCA</sequence>
<keyword evidence="1" id="KW-0808">Transferase</keyword>
<dbReference type="InterPro" id="IPR050267">
    <property type="entry name" value="Anti-sigma-factor_SerPK"/>
</dbReference>
<gene>
    <name evidence="3" type="ORF">HDA32_005395</name>
</gene>
<keyword evidence="1" id="KW-0723">Serine/threonine-protein kinase</keyword>
<feature type="domain" description="Histidine kinase/HSP90-like ATPase" evidence="2">
    <location>
        <begin position="20"/>
        <end position="135"/>
    </location>
</feature>
<evidence type="ECO:0000313" key="3">
    <source>
        <dbReference type="EMBL" id="NYE50275.1"/>
    </source>
</evidence>
<organism evidence="3 4">
    <name type="scientific">Spinactinospora alkalitolerans</name>
    <dbReference type="NCBI Taxonomy" id="687207"/>
    <lineage>
        <taxon>Bacteria</taxon>
        <taxon>Bacillati</taxon>
        <taxon>Actinomycetota</taxon>
        <taxon>Actinomycetes</taxon>
        <taxon>Streptosporangiales</taxon>
        <taxon>Nocardiopsidaceae</taxon>
        <taxon>Spinactinospora</taxon>
    </lineage>
</organism>
<name>A0A852U448_9ACTN</name>
<keyword evidence="4" id="KW-1185">Reference proteome</keyword>
<evidence type="ECO:0000256" key="1">
    <source>
        <dbReference type="ARBA" id="ARBA00022527"/>
    </source>
</evidence>
<proteinExistence type="predicted"/>
<evidence type="ECO:0000259" key="2">
    <source>
        <dbReference type="Pfam" id="PF13581"/>
    </source>
</evidence>
<dbReference type="AlphaFoldDB" id="A0A852U448"/>
<dbReference type="Pfam" id="PF13581">
    <property type="entry name" value="HATPase_c_2"/>
    <property type="match status" value="1"/>
</dbReference>